<dbReference type="Proteomes" id="UP000765802">
    <property type="component" value="Unassembled WGS sequence"/>
</dbReference>
<reference evidence="1 2" key="1">
    <citation type="submission" date="2016-07" db="EMBL/GenBank/DDBJ databases">
        <title>Genome analysis of Flavihumibacter stibioxidans YS-17.</title>
        <authorList>
            <person name="Shi K."/>
            <person name="Han Y."/>
            <person name="Wang G."/>
        </authorList>
    </citation>
    <scope>NUCLEOTIDE SEQUENCE [LARGE SCALE GENOMIC DNA]</scope>
    <source>
        <strain evidence="1 2">YS-17</strain>
    </source>
</reference>
<sequence length="66" mass="7477">MKTKLANTGGWEWLILAEGIRNPGCWNLDLPPAKQTQTNQSLMIINKLSDTINIFPIYLVNPVFPH</sequence>
<organism evidence="1 2">
    <name type="scientific">Flavihumibacter stibioxidans</name>
    <dbReference type="NCBI Taxonomy" id="1834163"/>
    <lineage>
        <taxon>Bacteria</taxon>
        <taxon>Pseudomonadati</taxon>
        <taxon>Bacteroidota</taxon>
        <taxon>Chitinophagia</taxon>
        <taxon>Chitinophagales</taxon>
        <taxon>Chitinophagaceae</taxon>
        <taxon>Flavihumibacter</taxon>
    </lineage>
</organism>
<gene>
    <name evidence="1" type="ORF">BC349_18000</name>
</gene>
<comment type="caution">
    <text evidence="1">The sequence shown here is derived from an EMBL/GenBank/DDBJ whole genome shotgun (WGS) entry which is preliminary data.</text>
</comment>
<dbReference type="EMBL" id="MBUA01000030">
    <property type="protein sequence ID" value="MBC6492954.1"/>
    <property type="molecule type" value="Genomic_DNA"/>
</dbReference>
<evidence type="ECO:0000313" key="1">
    <source>
        <dbReference type="EMBL" id="MBC6492954.1"/>
    </source>
</evidence>
<evidence type="ECO:0000313" key="2">
    <source>
        <dbReference type="Proteomes" id="UP000765802"/>
    </source>
</evidence>
<name>A0ABR7MEL5_9BACT</name>
<proteinExistence type="predicted"/>
<keyword evidence="2" id="KW-1185">Reference proteome</keyword>
<accession>A0ABR7MEL5</accession>
<protein>
    <submittedName>
        <fullName evidence="1">Uncharacterized protein</fullName>
    </submittedName>
</protein>